<accession>A0A9P3EWV2</accession>
<dbReference type="AlphaFoldDB" id="A0A9P3EWV2"/>
<gene>
    <name evidence="1" type="ORF">Asppvi_007840</name>
</gene>
<protein>
    <submittedName>
        <fullName evidence="1">Uncharacterized protein</fullName>
    </submittedName>
</protein>
<evidence type="ECO:0000313" key="2">
    <source>
        <dbReference type="Proteomes" id="UP001043456"/>
    </source>
</evidence>
<sequence>MMDCLKASKKKHHAYVNPLYKEKRDAYVDGLHDTWKLVSNVEDPYLGPASLAKFGIECHNLLQESSFDEAPYATKFFRKMPHEKLQEYEIDCSDKQTMIDVSVQKDLSVSNEQDLCDELHPLGLAGAMCNALQLAFDTHERKTTDHWMEASV</sequence>
<dbReference type="OrthoDB" id="4177740at2759"/>
<evidence type="ECO:0000313" key="1">
    <source>
        <dbReference type="EMBL" id="GIJ88912.1"/>
    </source>
</evidence>
<keyword evidence="2" id="KW-1185">Reference proteome</keyword>
<reference evidence="1 2" key="1">
    <citation type="submission" date="2018-10" db="EMBL/GenBank/DDBJ databases">
        <title>Pan-genome distribution and transcriptional activeness of fungal secondary metabolism genes in Aspergillus section Fumigati.</title>
        <authorList>
            <person name="Takahashi H."/>
            <person name="Umemura M."/>
            <person name="Ninomiya A."/>
            <person name="Kusuya Y."/>
            <person name="Urayama S."/>
            <person name="Shimizu M."/>
            <person name="Watanabe A."/>
            <person name="Kamei K."/>
            <person name="Yaguchi T."/>
            <person name="Hagiwara D."/>
        </authorList>
    </citation>
    <scope>NUCLEOTIDE SEQUENCE [LARGE SCALE GENOMIC DNA]</scope>
    <source>
        <strain evidence="1 2">IFM 55266</strain>
    </source>
</reference>
<dbReference type="GeneID" id="67006450"/>
<proteinExistence type="predicted"/>
<dbReference type="EMBL" id="BHVY01000005">
    <property type="protein sequence ID" value="GIJ88912.1"/>
    <property type="molecule type" value="Genomic_DNA"/>
</dbReference>
<dbReference type="RefSeq" id="XP_043159658.1">
    <property type="nucleotide sequence ID" value="XM_043303723.1"/>
</dbReference>
<dbReference type="Proteomes" id="UP001043456">
    <property type="component" value="Unassembled WGS sequence"/>
</dbReference>
<name>A0A9P3EWV2_9EURO</name>
<comment type="caution">
    <text evidence="1">The sequence shown here is derived from an EMBL/GenBank/DDBJ whole genome shotgun (WGS) entry which is preliminary data.</text>
</comment>
<organism evidence="1 2">
    <name type="scientific">Aspergillus pseudoviridinutans</name>
    <dbReference type="NCBI Taxonomy" id="1517512"/>
    <lineage>
        <taxon>Eukaryota</taxon>
        <taxon>Fungi</taxon>
        <taxon>Dikarya</taxon>
        <taxon>Ascomycota</taxon>
        <taxon>Pezizomycotina</taxon>
        <taxon>Eurotiomycetes</taxon>
        <taxon>Eurotiomycetidae</taxon>
        <taxon>Eurotiales</taxon>
        <taxon>Aspergillaceae</taxon>
        <taxon>Aspergillus</taxon>
        <taxon>Aspergillus subgen. Fumigati</taxon>
    </lineage>
</organism>